<reference evidence="2" key="1">
    <citation type="submission" date="2025-08" db="UniProtKB">
        <authorList>
            <consortium name="Ensembl"/>
        </authorList>
    </citation>
    <scope>IDENTIFICATION</scope>
</reference>
<accession>A0A8B9C613</accession>
<organism evidence="2 3">
    <name type="scientific">Anser brachyrhynchus</name>
    <name type="common">Pink-footed goose</name>
    <dbReference type="NCBI Taxonomy" id="132585"/>
    <lineage>
        <taxon>Eukaryota</taxon>
        <taxon>Metazoa</taxon>
        <taxon>Chordata</taxon>
        <taxon>Craniata</taxon>
        <taxon>Vertebrata</taxon>
        <taxon>Euteleostomi</taxon>
        <taxon>Archelosauria</taxon>
        <taxon>Archosauria</taxon>
        <taxon>Dinosauria</taxon>
        <taxon>Saurischia</taxon>
        <taxon>Theropoda</taxon>
        <taxon>Coelurosauria</taxon>
        <taxon>Aves</taxon>
        <taxon>Neognathae</taxon>
        <taxon>Galloanserae</taxon>
        <taxon>Anseriformes</taxon>
        <taxon>Anatidae</taxon>
        <taxon>Anserinae</taxon>
        <taxon>Anser</taxon>
    </lineage>
</organism>
<name>A0A8B9C613_9AVES</name>
<reference evidence="2" key="2">
    <citation type="submission" date="2025-09" db="UniProtKB">
        <authorList>
            <consortium name="Ensembl"/>
        </authorList>
    </citation>
    <scope>IDENTIFICATION</scope>
</reference>
<dbReference type="Ensembl" id="ENSABRT00000020404.1">
    <property type="protein sequence ID" value="ENSABRP00000014278.1"/>
    <property type="gene ID" value="ENSABRG00000012651.1"/>
</dbReference>
<protein>
    <submittedName>
        <fullName evidence="2">Uncharacterized protein</fullName>
    </submittedName>
</protein>
<feature type="region of interest" description="Disordered" evidence="1">
    <location>
        <begin position="1"/>
        <end position="44"/>
    </location>
</feature>
<evidence type="ECO:0000256" key="1">
    <source>
        <dbReference type="SAM" id="MobiDB-lite"/>
    </source>
</evidence>
<sequence length="99" mass="10225">MVTLAADSGCSAHGWAPGLHPRVRRSGAKASRAGILPASGAPELAADPPWARLPCWCTRPGCFPGPRGTGQALQPPRTRCPAQDPAPGLAQAPRCSHEL</sequence>
<dbReference type="AlphaFoldDB" id="A0A8B9C613"/>
<feature type="region of interest" description="Disordered" evidence="1">
    <location>
        <begin position="66"/>
        <end position="99"/>
    </location>
</feature>
<evidence type="ECO:0000313" key="2">
    <source>
        <dbReference type="Ensembl" id="ENSABRP00000014278.1"/>
    </source>
</evidence>
<dbReference type="Proteomes" id="UP000694426">
    <property type="component" value="Unplaced"/>
</dbReference>
<proteinExistence type="predicted"/>
<keyword evidence="3" id="KW-1185">Reference proteome</keyword>
<evidence type="ECO:0000313" key="3">
    <source>
        <dbReference type="Proteomes" id="UP000694426"/>
    </source>
</evidence>